<keyword evidence="4" id="KW-0804">Transcription</keyword>
<dbReference type="Gene3D" id="3.40.50.2300">
    <property type="match status" value="2"/>
</dbReference>
<dbReference type="CDD" id="cd01392">
    <property type="entry name" value="HTH_LacI"/>
    <property type="match status" value="1"/>
</dbReference>
<dbReference type="CDD" id="cd06267">
    <property type="entry name" value="PBP1_LacI_sugar_binding-like"/>
    <property type="match status" value="1"/>
</dbReference>
<reference evidence="6 7" key="1">
    <citation type="submission" date="2017-02" db="EMBL/GenBank/DDBJ databases">
        <authorList>
            <person name="Varghese N."/>
            <person name="Submissions S."/>
        </authorList>
    </citation>
    <scope>NUCLEOTIDE SEQUENCE [LARGE SCALE GENOMIC DNA]</scope>
    <source>
        <strain evidence="6 7">VKM Ac-1787</strain>
    </source>
</reference>
<evidence type="ECO:0000313" key="6">
    <source>
        <dbReference type="EMBL" id="SKC38389.1"/>
    </source>
</evidence>
<dbReference type="PROSITE" id="PS50932">
    <property type="entry name" value="HTH_LACI_2"/>
    <property type="match status" value="1"/>
</dbReference>
<dbReference type="Pfam" id="PF13377">
    <property type="entry name" value="Peripla_BP_3"/>
    <property type="match status" value="1"/>
</dbReference>
<dbReference type="RefSeq" id="WP_079704477.1">
    <property type="nucleotide sequence ID" value="NZ_FUZO01000001.1"/>
</dbReference>
<accession>A0ABY1LGM1</accession>
<dbReference type="EMBL" id="FUZO01000001">
    <property type="protein sequence ID" value="SKC38389.1"/>
    <property type="molecule type" value="Genomic_DNA"/>
</dbReference>
<gene>
    <name evidence="6" type="ORF">SAMN06295973_0394</name>
</gene>
<dbReference type="InterPro" id="IPR010982">
    <property type="entry name" value="Lambda_DNA-bd_dom_sf"/>
</dbReference>
<dbReference type="SMART" id="SM00354">
    <property type="entry name" value="HTH_LACI"/>
    <property type="match status" value="1"/>
</dbReference>
<keyword evidence="3" id="KW-0238">DNA-binding</keyword>
<proteinExistence type="predicted"/>
<evidence type="ECO:0000256" key="1">
    <source>
        <dbReference type="ARBA" id="ARBA00022491"/>
    </source>
</evidence>
<keyword evidence="7" id="KW-1185">Reference proteome</keyword>
<dbReference type="PANTHER" id="PTHR30146">
    <property type="entry name" value="LACI-RELATED TRANSCRIPTIONAL REPRESSOR"/>
    <property type="match status" value="1"/>
</dbReference>
<dbReference type="InterPro" id="IPR046335">
    <property type="entry name" value="LacI/GalR-like_sensor"/>
</dbReference>
<protein>
    <submittedName>
        <fullName evidence="6">Transcriptional regulator, LacI family</fullName>
    </submittedName>
</protein>
<dbReference type="InterPro" id="IPR028082">
    <property type="entry name" value="Peripla_BP_I"/>
</dbReference>
<feature type="domain" description="HTH lacI-type" evidence="5">
    <location>
        <begin position="12"/>
        <end position="66"/>
    </location>
</feature>
<sequence length="356" mass="36884">MATDPGTGRREATVSDVAMAARVSKATAARALGDYGAVSDDVRDRVQAAAERLGYRPNALAKSMNTGKSNTIGVVIGDIENPFFARATRGISDVAQAAGFDLILANSDEEVDAETAAIELLLDKRVDGFIVTPASSIETRSLQTALAEGRPVVLLDRRAAGMEADTVVADNASGAAAATRHLLAAGHRRIAFISTLGHGEPYASGDDVGSSSVGDRIDGFTSALREAGVEDPAASVHLNARAEGIDVITRKVLGDPDPVTAIIASDSLVGSAVFRTIRELGLAIPDDVSLIAFDDADWTSLTTPPITVVSQPIYELGAESARRLIARIGGAGADAEEFVLAQTLIERGSVGAPPTR</sequence>
<keyword evidence="1" id="KW-0678">Repressor</keyword>
<dbReference type="SUPFAM" id="SSF53822">
    <property type="entry name" value="Periplasmic binding protein-like I"/>
    <property type="match status" value="1"/>
</dbReference>
<dbReference type="PANTHER" id="PTHR30146:SF148">
    <property type="entry name" value="HTH-TYPE TRANSCRIPTIONAL REPRESSOR PURR-RELATED"/>
    <property type="match status" value="1"/>
</dbReference>
<dbReference type="SUPFAM" id="SSF47413">
    <property type="entry name" value="lambda repressor-like DNA-binding domains"/>
    <property type="match status" value="1"/>
</dbReference>
<evidence type="ECO:0000259" key="5">
    <source>
        <dbReference type="PROSITE" id="PS50932"/>
    </source>
</evidence>
<evidence type="ECO:0000313" key="7">
    <source>
        <dbReference type="Proteomes" id="UP000190827"/>
    </source>
</evidence>
<evidence type="ECO:0000256" key="2">
    <source>
        <dbReference type="ARBA" id="ARBA00023015"/>
    </source>
</evidence>
<comment type="caution">
    <text evidence="6">The sequence shown here is derived from an EMBL/GenBank/DDBJ whole genome shotgun (WGS) entry which is preliminary data.</text>
</comment>
<evidence type="ECO:0000256" key="4">
    <source>
        <dbReference type="ARBA" id="ARBA00023163"/>
    </source>
</evidence>
<name>A0ABY1LGM1_9MICO</name>
<keyword evidence="2" id="KW-0805">Transcription regulation</keyword>
<evidence type="ECO:0000256" key="3">
    <source>
        <dbReference type="ARBA" id="ARBA00023125"/>
    </source>
</evidence>
<dbReference type="Proteomes" id="UP000190827">
    <property type="component" value="Unassembled WGS sequence"/>
</dbReference>
<dbReference type="InterPro" id="IPR000843">
    <property type="entry name" value="HTH_LacI"/>
</dbReference>
<dbReference type="Gene3D" id="1.10.260.40">
    <property type="entry name" value="lambda repressor-like DNA-binding domains"/>
    <property type="match status" value="1"/>
</dbReference>
<dbReference type="Pfam" id="PF00356">
    <property type="entry name" value="LacI"/>
    <property type="match status" value="1"/>
</dbReference>
<organism evidence="6 7">
    <name type="scientific">Plantibacter cousiniae</name>
    <name type="common">nom. nud.</name>
    <dbReference type="NCBI Taxonomy" id="199709"/>
    <lineage>
        <taxon>Bacteria</taxon>
        <taxon>Bacillati</taxon>
        <taxon>Actinomycetota</taxon>
        <taxon>Actinomycetes</taxon>
        <taxon>Micrococcales</taxon>
        <taxon>Microbacteriaceae</taxon>
        <taxon>Plantibacter</taxon>
    </lineage>
</organism>